<dbReference type="InterPro" id="IPR036156">
    <property type="entry name" value="Beta-gal/glucu_dom_sf"/>
</dbReference>
<dbReference type="InterPro" id="IPR006103">
    <property type="entry name" value="Glyco_hydro_2_cat"/>
</dbReference>
<feature type="domain" description="Glycosyl hydrolases family 2 sugar binding" evidence="12">
    <location>
        <begin position="85"/>
        <end position="217"/>
    </location>
</feature>
<dbReference type="InterPro" id="IPR011013">
    <property type="entry name" value="Gal_mutarotase_sf_dom"/>
</dbReference>
<evidence type="ECO:0000256" key="9">
    <source>
        <dbReference type="ARBA" id="ARBA00032230"/>
    </source>
</evidence>
<dbReference type="EC" id="3.2.1.23" evidence="5"/>
<evidence type="ECO:0000256" key="6">
    <source>
        <dbReference type="ARBA" id="ARBA00022801"/>
    </source>
</evidence>
<dbReference type="InterPro" id="IPR014718">
    <property type="entry name" value="GH-type_carb-bd"/>
</dbReference>
<gene>
    <name evidence="14" type="ORF">ACFFI0_18670</name>
</gene>
<evidence type="ECO:0000256" key="4">
    <source>
        <dbReference type="ARBA" id="ARBA00011245"/>
    </source>
</evidence>
<evidence type="ECO:0000259" key="10">
    <source>
        <dbReference type="Pfam" id="PF00703"/>
    </source>
</evidence>
<dbReference type="Gene3D" id="2.60.120.260">
    <property type="entry name" value="Galactose-binding domain-like"/>
    <property type="match status" value="1"/>
</dbReference>
<dbReference type="SUPFAM" id="SSF51445">
    <property type="entry name" value="(Trans)glycosidases"/>
    <property type="match status" value="1"/>
</dbReference>
<dbReference type="Gene3D" id="2.60.40.10">
    <property type="entry name" value="Immunoglobulins"/>
    <property type="match status" value="1"/>
</dbReference>
<comment type="cofactor">
    <cofactor evidence="2">
        <name>Ca(2+)</name>
        <dbReference type="ChEBI" id="CHEBI:29108"/>
    </cofactor>
</comment>
<dbReference type="EMBL" id="JBHLWO010000002">
    <property type="protein sequence ID" value="MFC0320358.1"/>
    <property type="molecule type" value="Genomic_DNA"/>
</dbReference>
<evidence type="ECO:0000259" key="13">
    <source>
        <dbReference type="Pfam" id="PF02929"/>
    </source>
</evidence>
<feature type="domain" description="Glycoside hydrolase family 2 catalytic" evidence="11">
    <location>
        <begin position="327"/>
        <end position="464"/>
    </location>
</feature>
<dbReference type="InterPro" id="IPR008979">
    <property type="entry name" value="Galactose-bd-like_sf"/>
</dbReference>
<evidence type="ECO:0000256" key="2">
    <source>
        <dbReference type="ARBA" id="ARBA00001913"/>
    </source>
</evidence>
<protein>
    <recommendedName>
        <fullName evidence="5">beta-galactosidase</fullName>
        <ecNumber evidence="5">3.2.1.23</ecNumber>
    </recommendedName>
    <alternativeName>
        <fullName evidence="9">Lactase</fullName>
    </alternativeName>
</protein>
<organism evidence="14 15">
    <name type="scientific">Olivibacter oleidegradans</name>
    <dbReference type="NCBI Taxonomy" id="760123"/>
    <lineage>
        <taxon>Bacteria</taxon>
        <taxon>Pseudomonadati</taxon>
        <taxon>Bacteroidota</taxon>
        <taxon>Sphingobacteriia</taxon>
        <taxon>Sphingobacteriales</taxon>
        <taxon>Sphingobacteriaceae</taxon>
        <taxon>Olivibacter</taxon>
    </lineage>
</organism>
<dbReference type="Gene3D" id="2.70.98.10">
    <property type="match status" value="1"/>
</dbReference>
<name>A0ABV6HN77_9SPHI</name>
<dbReference type="SUPFAM" id="SSF49785">
    <property type="entry name" value="Galactose-binding domain-like"/>
    <property type="match status" value="1"/>
</dbReference>
<keyword evidence="8" id="KW-0326">Glycosidase</keyword>
<keyword evidence="15" id="KW-1185">Reference proteome</keyword>
<dbReference type="RefSeq" id="WP_130858420.1">
    <property type="nucleotide sequence ID" value="NZ_JBHLWO010000002.1"/>
</dbReference>
<keyword evidence="6 14" id="KW-0378">Hydrolase</keyword>
<dbReference type="InterPro" id="IPR017853">
    <property type="entry name" value="GH"/>
</dbReference>
<dbReference type="InterPro" id="IPR006104">
    <property type="entry name" value="Glyco_hydro_2_N"/>
</dbReference>
<dbReference type="InterPro" id="IPR006101">
    <property type="entry name" value="Glyco_hydro_2"/>
</dbReference>
<comment type="caution">
    <text evidence="14">The sequence shown here is derived from an EMBL/GenBank/DDBJ whole genome shotgun (WGS) entry which is preliminary data.</text>
</comment>
<dbReference type="Proteomes" id="UP001589774">
    <property type="component" value="Unassembled WGS sequence"/>
</dbReference>
<dbReference type="InterPro" id="IPR050347">
    <property type="entry name" value="Bact_Beta-galactosidase"/>
</dbReference>
<keyword evidence="7" id="KW-0106">Calcium</keyword>
<evidence type="ECO:0000256" key="5">
    <source>
        <dbReference type="ARBA" id="ARBA00012756"/>
    </source>
</evidence>
<comment type="similarity">
    <text evidence="3">Belongs to the glycosyl hydrolase 2 family.</text>
</comment>
<comment type="subunit">
    <text evidence="4">Monomer.</text>
</comment>
<dbReference type="Pfam" id="PF02837">
    <property type="entry name" value="Glyco_hydro_2_N"/>
    <property type="match status" value="1"/>
</dbReference>
<comment type="catalytic activity">
    <reaction evidence="1">
        <text>Hydrolysis of terminal non-reducing beta-D-galactose residues in beta-D-galactosides.</text>
        <dbReference type="EC" id="3.2.1.23"/>
    </reaction>
</comment>
<dbReference type="PRINTS" id="PR00132">
    <property type="entry name" value="GLHYDRLASE2"/>
</dbReference>
<evidence type="ECO:0000256" key="8">
    <source>
        <dbReference type="ARBA" id="ARBA00023295"/>
    </source>
</evidence>
<dbReference type="GO" id="GO:0016787">
    <property type="term" value="F:hydrolase activity"/>
    <property type="evidence" value="ECO:0007669"/>
    <property type="project" value="UniProtKB-KW"/>
</dbReference>
<feature type="domain" description="Beta galactosidase small chain/" evidence="13">
    <location>
        <begin position="771"/>
        <end position="876"/>
    </location>
</feature>
<feature type="domain" description="Glycoside hydrolase family 2 immunoglobulin-like beta-sandwich" evidence="10">
    <location>
        <begin position="219"/>
        <end position="320"/>
    </location>
</feature>
<reference evidence="14 15" key="1">
    <citation type="submission" date="2024-09" db="EMBL/GenBank/DDBJ databases">
        <authorList>
            <person name="Sun Q."/>
            <person name="Mori K."/>
        </authorList>
    </citation>
    <scope>NUCLEOTIDE SEQUENCE [LARGE SCALE GENOMIC DNA]</scope>
    <source>
        <strain evidence="14 15">CCM 7765</strain>
    </source>
</reference>
<evidence type="ECO:0000259" key="11">
    <source>
        <dbReference type="Pfam" id="PF02836"/>
    </source>
</evidence>
<evidence type="ECO:0000313" key="15">
    <source>
        <dbReference type="Proteomes" id="UP001589774"/>
    </source>
</evidence>
<dbReference type="PANTHER" id="PTHR46323">
    <property type="entry name" value="BETA-GALACTOSIDASE"/>
    <property type="match status" value="1"/>
</dbReference>
<dbReference type="SUPFAM" id="SSF74650">
    <property type="entry name" value="Galactose mutarotase-like"/>
    <property type="match status" value="1"/>
</dbReference>
<dbReference type="Pfam" id="PF02929">
    <property type="entry name" value="Bgal_small_N"/>
    <property type="match status" value="1"/>
</dbReference>
<dbReference type="InterPro" id="IPR013783">
    <property type="entry name" value="Ig-like_fold"/>
</dbReference>
<dbReference type="SUPFAM" id="SSF49303">
    <property type="entry name" value="beta-Galactosidase/glucuronidase domain"/>
    <property type="match status" value="1"/>
</dbReference>
<dbReference type="Pfam" id="PF02836">
    <property type="entry name" value="Glyco_hydro_2_C"/>
    <property type="match status" value="1"/>
</dbReference>
<dbReference type="Gene3D" id="3.20.20.80">
    <property type="entry name" value="Glycosidases"/>
    <property type="match status" value="1"/>
</dbReference>
<evidence type="ECO:0000259" key="12">
    <source>
        <dbReference type="Pfam" id="PF02837"/>
    </source>
</evidence>
<evidence type="ECO:0000256" key="1">
    <source>
        <dbReference type="ARBA" id="ARBA00001412"/>
    </source>
</evidence>
<dbReference type="Pfam" id="PF00703">
    <property type="entry name" value="Glyco_hydro_2"/>
    <property type="match status" value="1"/>
</dbReference>
<evidence type="ECO:0000256" key="7">
    <source>
        <dbReference type="ARBA" id="ARBA00022837"/>
    </source>
</evidence>
<dbReference type="InterPro" id="IPR006102">
    <property type="entry name" value="Ig-like_GH2"/>
</dbReference>
<evidence type="ECO:0000313" key="14">
    <source>
        <dbReference type="EMBL" id="MFC0320358.1"/>
    </source>
</evidence>
<proteinExistence type="inferred from homology"/>
<dbReference type="InterPro" id="IPR004199">
    <property type="entry name" value="B-gal_small/dom_5"/>
</dbReference>
<sequence length="960" mass="109610">MLKIVKLTLIIIEPIIMLQQYRISVIAFCSRPQIGLISFFLLCFLSGSTVFSQETVVKYLSGTDKDHTKNWDFMVSSGAKSGQWTTIEVPSNWETQGFGTYHYGWEEDFSKNEIGYYKYRFPSNPTWKNKTMKIVFEGSMTDTEVKINGKIAGAIHQGSFYRFKYDITKLLKKTGDNLLEVKVSKISADTSVNRAERMSDFWVFGGIFRPVYLEITPQTHIEWTAIDARADGNFVMDVYTEGKLAHGYVEAQISDLDGKLVGEAFQAKLDHKSGKVTLNNKVTKPALWSPEFPNRYQVVVRLRDYKGKIIHSKVEKFGFRTAELRRGEGFFVNGVKVRFKGVNRHSAWPTSGRTMSKEISELDVNLIKDMNMNAVRMSHYSPDAHFLDICDSLGLFVIDELTGWQKKYDTSVGRKLLKEMVMKDVNHPSIVIWANGNEGGNNHELVADYAKYDPQKRTVIHPWNNFEGTDTQHYRAYDCCVGSLYNGKEVFFPTEFLHGLYDGGHGAGLEDHWNLMRSKPLSAGGFLWSFADEGVVRLDQEGRMDIKGNLAPDGILGPYREKEGSFYTIKEIWSPIKIALDKLPQNFDGLLPLSNDYLYTNLNQIRFSYECRQLPTPYESDTTVKILEKGDLQGPNVEPQQNGYLRLPFQHDLAKTDVLALTAKDPYGREIFTWTWSLKSPIEMNERWLSTKISWPISVDEANNTLRLQLNKTTIAFDTKSGLLQSVISNGTVIPLTNGPQLAVGKASYVGMKHYKKGDSLYVDVQYTGAWKKVRYILAPNGLLTLEYAYNVYNSNPHNEYPFLGINFNFPENLITGVRYMGRGPYRVWKNRMKGNSFGVWNKKYNNTVTGESWDYPEFKGYYRDFNWVVIKNKAKDFIVYNGSDKLFLRLYTPEKPKGARNENNSPDFPDGDISFLHAINAIGTKFDRAVDHGPQGQLNRVGFNAIEGKLIFDFDPKLQ</sequence>
<dbReference type="PANTHER" id="PTHR46323:SF2">
    <property type="entry name" value="BETA-GALACTOSIDASE"/>
    <property type="match status" value="1"/>
</dbReference>
<accession>A0ABV6HN77</accession>
<evidence type="ECO:0000256" key="3">
    <source>
        <dbReference type="ARBA" id="ARBA00007401"/>
    </source>
</evidence>